<dbReference type="PANTHER" id="PTHR36113:SF6">
    <property type="entry name" value="FOSFOMYCIN RESISTANCE PROTEIN FOSX"/>
    <property type="match status" value="1"/>
</dbReference>
<dbReference type="SUPFAM" id="SSF54593">
    <property type="entry name" value="Glyoxalase/Bleomycin resistance protein/Dihydroxybiphenyl dioxygenase"/>
    <property type="match status" value="1"/>
</dbReference>
<evidence type="ECO:0000313" key="5">
    <source>
        <dbReference type="Proteomes" id="UP001570511"/>
    </source>
</evidence>
<keyword evidence="1" id="KW-0479">Metal-binding</keyword>
<gene>
    <name evidence="4" type="ORF">OS889_07465</name>
</gene>
<protein>
    <submittedName>
        <fullName evidence="4">VOC family protein</fullName>
    </submittedName>
</protein>
<keyword evidence="5" id="KW-1185">Reference proteome</keyword>
<dbReference type="InterPro" id="IPR029068">
    <property type="entry name" value="Glyas_Bleomycin-R_OHBP_Dase"/>
</dbReference>
<name>A0ABD5MBE9_9EURY</name>
<organism evidence="4 5">
    <name type="scientific">Halobellus rubicundus</name>
    <dbReference type="NCBI Taxonomy" id="2996466"/>
    <lineage>
        <taxon>Archaea</taxon>
        <taxon>Methanobacteriati</taxon>
        <taxon>Methanobacteriota</taxon>
        <taxon>Stenosarchaea group</taxon>
        <taxon>Halobacteria</taxon>
        <taxon>Halobacteriales</taxon>
        <taxon>Haloferacaceae</taxon>
        <taxon>Halobellus</taxon>
    </lineage>
</organism>
<feature type="region of interest" description="Disordered" evidence="2">
    <location>
        <begin position="279"/>
        <end position="299"/>
    </location>
</feature>
<dbReference type="InterPro" id="IPR051332">
    <property type="entry name" value="Fosfomycin_Res_Enzymes"/>
</dbReference>
<dbReference type="RefSeq" id="WP_372388643.1">
    <property type="nucleotide sequence ID" value="NZ_JBGNYA010000001.1"/>
</dbReference>
<feature type="domain" description="VOC" evidence="3">
    <location>
        <begin position="6"/>
        <end position="117"/>
    </location>
</feature>
<dbReference type="AlphaFoldDB" id="A0ABD5MBE9"/>
<evidence type="ECO:0000256" key="1">
    <source>
        <dbReference type="ARBA" id="ARBA00022723"/>
    </source>
</evidence>
<comment type="caution">
    <text evidence="4">The sequence shown here is derived from an EMBL/GenBank/DDBJ whole genome shotgun (WGS) entry which is preliminary data.</text>
</comment>
<reference evidence="4 5" key="1">
    <citation type="submission" date="2024-08" db="EMBL/GenBank/DDBJ databases">
        <title>Halobellus sp. MBLA0158 whole genome sequence.</title>
        <authorList>
            <person name="Hwang C.Y."/>
            <person name="Cho E.-S."/>
            <person name="Seo M.-J."/>
        </authorList>
    </citation>
    <scope>NUCLEOTIDE SEQUENCE [LARGE SCALE GENOMIC DNA]</scope>
    <source>
        <strain evidence="4 5">MBLA0158</strain>
    </source>
</reference>
<dbReference type="Gene3D" id="3.10.180.10">
    <property type="entry name" value="2,3-Dihydroxybiphenyl 1,2-Dioxygenase, domain 1"/>
    <property type="match status" value="2"/>
</dbReference>
<evidence type="ECO:0000256" key="2">
    <source>
        <dbReference type="SAM" id="MobiDB-lite"/>
    </source>
</evidence>
<feature type="domain" description="VOC" evidence="3">
    <location>
        <begin position="139"/>
        <end position="259"/>
    </location>
</feature>
<accession>A0ABD5MBE9</accession>
<dbReference type="Pfam" id="PF00903">
    <property type="entry name" value="Glyoxalase"/>
    <property type="match status" value="2"/>
</dbReference>
<dbReference type="PROSITE" id="PS51819">
    <property type="entry name" value="VOC"/>
    <property type="match status" value="2"/>
</dbReference>
<sequence>MSDLQRIEHAKLAVTDLEDARRFYTDAMGLVERGETDGTVYFGRGYDSNFDLAVTEGGTGIEHFAVRAIDSAAVDGYEERLRDRGVDTARVDGAEPGQRAGIRFELPGGVPMEIVAVEDEAYPHSNVSATDRAGHAPSAVDHIQFFTPDLDADLAFLRDAVGLHVSDLVGPRDDPENAFLRCNTLHHDIALKHKPELSETSLHHFAWGYDSIEHMKLFLDTVVGRGADFERGIGRHFAGDNLYAYFWEPGGNRFEMCAEMAEVKTTEPNHVVDYETATTAWGPGAPESFDEGSGLASED</sequence>
<dbReference type="Proteomes" id="UP001570511">
    <property type="component" value="Unassembled WGS sequence"/>
</dbReference>
<dbReference type="InterPro" id="IPR037523">
    <property type="entry name" value="VOC_core"/>
</dbReference>
<dbReference type="PANTHER" id="PTHR36113">
    <property type="entry name" value="LYASE, PUTATIVE-RELATED-RELATED"/>
    <property type="match status" value="1"/>
</dbReference>
<dbReference type="EMBL" id="JBGNYA010000001">
    <property type="protein sequence ID" value="MFA1610836.1"/>
    <property type="molecule type" value="Genomic_DNA"/>
</dbReference>
<evidence type="ECO:0000313" key="4">
    <source>
        <dbReference type="EMBL" id="MFA1610836.1"/>
    </source>
</evidence>
<proteinExistence type="predicted"/>
<dbReference type="InterPro" id="IPR004360">
    <property type="entry name" value="Glyas_Fos-R_dOase_dom"/>
</dbReference>
<dbReference type="GO" id="GO:0046872">
    <property type="term" value="F:metal ion binding"/>
    <property type="evidence" value="ECO:0007669"/>
    <property type="project" value="UniProtKB-KW"/>
</dbReference>
<evidence type="ECO:0000259" key="3">
    <source>
        <dbReference type="PROSITE" id="PS51819"/>
    </source>
</evidence>